<feature type="transmembrane region" description="Helical" evidence="2">
    <location>
        <begin position="9"/>
        <end position="28"/>
    </location>
</feature>
<dbReference type="AlphaFoldDB" id="W0RU22"/>
<sequence>MSGASGLDLRYPIGGLFTILGLLLAGWGVATNGDPGLYARSANVNINLWWGIVLLITGIVFLLLARRGRPEVRPASETPEGRDTERREHELGLER</sequence>
<evidence type="ECO:0000256" key="2">
    <source>
        <dbReference type="SAM" id="Phobius"/>
    </source>
</evidence>
<evidence type="ECO:0000256" key="1">
    <source>
        <dbReference type="SAM" id="MobiDB-lite"/>
    </source>
</evidence>
<keyword evidence="3" id="KW-0614">Plasmid</keyword>
<feature type="transmembrane region" description="Helical" evidence="2">
    <location>
        <begin position="48"/>
        <end position="65"/>
    </location>
</feature>
<organism evidence="3 4">
    <name type="scientific">Gemmatirosa kalamazoonensis</name>
    <dbReference type="NCBI Taxonomy" id="861299"/>
    <lineage>
        <taxon>Bacteria</taxon>
        <taxon>Pseudomonadati</taxon>
        <taxon>Gemmatimonadota</taxon>
        <taxon>Gemmatimonadia</taxon>
        <taxon>Gemmatimonadales</taxon>
        <taxon>Gemmatimonadaceae</taxon>
        <taxon>Gemmatirosa</taxon>
    </lineage>
</organism>
<keyword evidence="2" id="KW-0472">Membrane</keyword>
<dbReference type="Proteomes" id="UP000019151">
    <property type="component" value="Plasmid 2"/>
</dbReference>
<dbReference type="HOGENOM" id="CLU_190802_0_0_0"/>
<dbReference type="EMBL" id="CP007130">
    <property type="protein sequence ID" value="AHG93805.1"/>
    <property type="molecule type" value="Genomic_DNA"/>
</dbReference>
<reference evidence="3 4" key="1">
    <citation type="journal article" date="2014" name="Genome Announc.">
        <title>Genome Sequence and Methylome of Soil Bacterium Gemmatirosa kalamazoonensis KBS708T, a Member of the Rarely Cultivated Gemmatimonadetes Phylum.</title>
        <authorList>
            <person name="Debruyn J.M."/>
            <person name="Radosevich M."/>
            <person name="Wommack K.E."/>
            <person name="Polson S.W."/>
            <person name="Hauser L.J."/>
            <person name="Fawaz M.N."/>
            <person name="Korlach J."/>
            <person name="Tsai Y.C."/>
        </authorList>
    </citation>
    <scope>NUCLEOTIDE SEQUENCE [LARGE SCALE GENOMIC DNA]</scope>
    <source>
        <strain evidence="3 4">KBS708</strain>
        <plasmid evidence="4">Plasmid 2</plasmid>
    </source>
</reference>
<protein>
    <submittedName>
        <fullName evidence="3">Uncharacterized protein</fullName>
    </submittedName>
</protein>
<keyword evidence="2" id="KW-0812">Transmembrane</keyword>
<evidence type="ECO:0000313" key="4">
    <source>
        <dbReference type="Proteomes" id="UP000019151"/>
    </source>
</evidence>
<dbReference type="RefSeq" id="WP_025415094.1">
    <property type="nucleotide sequence ID" value="NZ_CP007130.1"/>
</dbReference>
<gene>
    <name evidence="3" type="ORF">J421_6270</name>
</gene>
<proteinExistence type="predicted"/>
<dbReference type="InParanoid" id="W0RU22"/>
<geneLocation type="plasmid" evidence="3 4">
    <name>2</name>
</geneLocation>
<feature type="region of interest" description="Disordered" evidence="1">
    <location>
        <begin position="70"/>
        <end position="95"/>
    </location>
</feature>
<name>W0RU22_9BACT</name>
<keyword evidence="4" id="KW-1185">Reference proteome</keyword>
<keyword evidence="2" id="KW-1133">Transmembrane helix</keyword>
<evidence type="ECO:0000313" key="3">
    <source>
        <dbReference type="EMBL" id="AHG93805.1"/>
    </source>
</evidence>
<dbReference type="KEGG" id="gba:J421_6270"/>
<dbReference type="eggNOG" id="ENOG50305RC">
    <property type="taxonomic scope" value="Bacteria"/>
</dbReference>
<accession>W0RU22</accession>